<accession>H2MP82</accession>
<reference evidence="2" key="2">
    <citation type="submission" date="2025-08" db="UniProtKB">
        <authorList>
            <consortium name="Ensembl"/>
        </authorList>
    </citation>
    <scope>IDENTIFICATION</scope>
    <source>
        <strain evidence="2">Hd-rR</strain>
    </source>
</reference>
<reference evidence="2 3" key="1">
    <citation type="journal article" date="2007" name="Nature">
        <title>The medaka draft genome and insights into vertebrate genome evolution.</title>
        <authorList>
            <person name="Kasahara M."/>
            <person name="Naruse K."/>
            <person name="Sasaki S."/>
            <person name="Nakatani Y."/>
            <person name="Qu W."/>
            <person name="Ahsan B."/>
            <person name="Yamada T."/>
            <person name="Nagayasu Y."/>
            <person name="Doi K."/>
            <person name="Kasai Y."/>
            <person name="Jindo T."/>
            <person name="Kobayashi D."/>
            <person name="Shimada A."/>
            <person name="Toyoda A."/>
            <person name="Kuroki Y."/>
            <person name="Fujiyama A."/>
            <person name="Sasaki T."/>
            <person name="Shimizu A."/>
            <person name="Asakawa S."/>
            <person name="Shimizu N."/>
            <person name="Hashimoto S."/>
            <person name="Yang J."/>
            <person name="Lee Y."/>
            <person name="Matsushima K."/>
            <person name="Sugano S."/>
            <person name="Sakaizumi M."/>
            <person name="Narita T."/>
            <person name="Ohishi K."/>
            <person name="Haga S."/>
            <person name="Ohta F."/>
            <person name="Nomoto H."/>
            <person name="Nogata K."/>
            <person name="Morishita T."/>
            <person name="Endo T."/>
            <person name="Shin-I T."/>
            <person name="Takeda H."/>
            <person name="Morishita S."/>
            <person name="Kohara Y."/>
        </authorList>
    </citation>
    <scope>NUCLEOTIDE SEQUENCE [LARGE SCALE GENOMIC DNA]</scope>
    <source>
        <strain evidence="2 3">Hd-rR</strain>
    </source>
</reference>
<sequence length="419" mass="48703">MFSDTVSWTLSMDTSITLILETTVVNWSHQLEPILQMNTLQEGNPTLYSELHFWKNRHADLEYISSQVASSKAQMVVELLEKKLLVNGHFVHMFVFGLFLALEDAENICKYMKPLQKQFERTESLELPKMKIHIAPLMVTVSLVWVNSKYHKYKSHFVFLLREIAGLLIKQAQAYLVPEKLLSEDASDGLKSLQNSLDILQLFRDSYESYRANLTKYKKPGISPEPWSFDPTKVFLELNAFTVRLKTIKVDFINLSKKFNLQIKQLHQQFSDAYKLFTEKAADKCVDMIHKVVSFKDFEDAAKDLKKKTDYIYQQIGTIFCRVFVNASVPCNAFKMFGSLLEHPLIAVDAEREISSLLNMFDKELNGYKLLYYQHMEKLHYFVPIHWSFPPVAGEVQWAKNLKEQIQDFLSNLKSIPQV</sequence>
<dbReference type="InterPro" id="IPR026983">
    <property type="entry name" value="DHC"/>
</dbReference>
<dbReference type="GO" id="GO:0007018">
    <property type="term" value="P:microtubule-based movement"/>
    <property type="evidence" value="ECO:0007669"/>
    <property type="project" value="InterPro"/>
</dbReference>
<dbReference type="Pfam" id="PF08385">
    <property type="entry name" value="DHC_N1"/>
    <property type="match status" value="1"/>
</dbReference>
<proteinExistence type="predicted"/>
<evidence type="ECO:0000313" key="3">
    <source>
        <dbReference type="Proteomes" id="UP000001038"/>
    </source>
</evidence>
<name>H2MP82_ORYLA</name>
<dbReference type="GeneTree" id="ENSGT00940000159717"/>
<protein>
    <recommendedName>
        <fullName evidence="1">Dynein heavy chain tail domain-containing protein</fullName>
    </recommendedName>
</protein>
<dbReference type="PANTHER" id="PTHR46532">
    <property type="entry name" value="MALE FERTILITY FACTOR KL5"/>
    <property type="match status" value="1"/>
</dbReference>
<dbReference type="HOGENOM" id="CLU_005084_1_1_1"/>
<evidence type="ECO:0000313" key="2">
    <source>
        <dbReference type="Ensembl" id="ENSORLP00000020540.2"/>
    </source>
</evidence>
<dbReference type="Ensembl" id="ENSORLT00000020541.2">
    <property type="protein sequence ID" value="ENSORLP00000020540.2"/>
    <property type="gene ID" value="ENSORLG00000027510.1"/>
</dbReference>
<feature type="domain" description="Dynein heavy chain tail" evidence="1">
    <location>
        <begin position="20"/>
        <end position="415"/>
    </location>
</feature>
<dbReference type="GO" id="GO:0030286">
    <property type="term" value="C:dynein complex"/>
    <property type="evidence" value="ECO:0007669"/>
    <property type="project" value="InterPro"/>
</dbReference>
<dbReference type="Bgee" id="ENSORLG00000027510">
    <property type="expression patterns" value="Expressed in testis and 4 other cell types or tissues"/>
</dbReference>
<evidence type="ECO:0000259" key="1">
    <source>
        <dbReference type="Pfam" id="PF08385"/>
    </source>
</evidence>
<dbReference type="STRING" id="8090.ENSORLP00000020540"/>
<dbReference type="InParanoid" id="H2MP82"/>
<reference evidence="2" key="3">
    <citation type="submission" date="2025-09" db="UniProtKB">
        <authorList>
            <consortium name="Ensembl"/>
        </authorList>
    </citation>
    <scope>IDENTIFICATION</scope>
    <source>
        <strain evidence="2">Hd-rR</strain>
    </source>
</reference>
<dbReference type="InterPro" id="IPR013594">
    <property type="entry name" value="Dynein_heavy_tail"/>
</dbReference>
<dbReference type="PANTHER" id="PTHR46532:SF11">
    <property type="entry name" value="DYNEIN AXONEMAL HEAVY CHAIN 12"/>
    <property type="match status" value="1"/>
</dbReference>
<dbReference type="GO" id="GO:0051959">
    <property type="term" value="F:dynein light intermediate chain binding"/>
    <property type="evidence" value="ECO:0007669"/>
    <property type="project" value="InterPro"/>
</dbReference>
<dbReference type="GO" id="GO:0045505">
    <property type="term" value="F:dynein intermediate chain binding"/>
    <property type="evidence" value="ECO:0007669"/>
    <property type="project" value="InterPro"/>
</dbReference>
<organism evidence="2 3">
    <name type="scientific">Oryzias latipes</name>
    <name type="common">Japanese rice fish</name>
    <name type="synonym">Japanese killifish</name>
    <dbReference type="NCBI Taxonomy" id="8090"/>
    <lineage>
        <taxon>Eukaryota</taxon>
        <taxon>Metazoa</taxon>
        <taxon>Chordata</taxon>
        <taxon>Craniata</taxon>
        <taxon>Vertebrata</taxon>
        <taxon>Euteleostomi</taxon>
        <taxon>Actinopterygii</taxon>
        <taxon>Neopterygii</taxon>
        <taxon>Teleostei</taxon>
        <taxon>Neoteleostei</taxon>
        <taxon>Acanthomorphata</taxon>
        <taxon>Ovalentaria</taxon>
        <taxon>Atherinomorphae</taxon>
        <taxon>Beloniformes</taxon>
        <taxon>Adrianichthyidae</taxon>
        <taxon>Oryziinae</taxon>
        <taxon>Oryzias</taxon>
    </lineage>
</organism>
<keyword evidence="3" id="KW-1185">Reference proteome</keyword>
<dbReference type="Proteomes" id="UP000001038">
    <property type="component" value="Chromosome 9"/>
</dbReference>
<dbReference type="AlphaFoldDB" id="H2MP82"/>